<proteinExistence type="predicted"/>
<name>C5T6Y7_ACIDE</name>
<dbReference type="GO" id="GO:0005886">
    <property type="term" value="C:plasma membrane"/>
    <property type="evidence" value="ECO:0007669"/>
    <property type="project" value="TreeGrafter"/>
</dbReference>
<evidence type="ECO:0000256" key="1">
    <source>
        <dbReference type="SAM" id="MobiDB-lite"/>
    </source>
</evidence>
<dbReference type="InterPro" id="IPR007844">
    <property type="entry name" value="AsmA"/>
</dbReference>
<dbReference type="EMBL" id="ACQT01000098">
    <property type="protein sequence ID" value="EER59768.1"/>
    <property type="molecule type" value="Genomic_DNA"/>
</dbReference>
<evidence type="ECO:0000313" key="4">
    <source>
        <dbReference type="Proteomes" id="UP000003856"/>
    </source>
</evidence>
<dbReference type="Proteomes" id="UP000003856">
    <property type="component" value="Unassembled WGS sequence"/>
</dbReference>
<keyword evidence="4" id="KW-1185">Reference proteome</keyword>
<dbReference type="Pfam" id="PF05170">
    <property type="entry name" value="AsmA"/>
    <property type="match status" value="2"/>
</dbReference>
<accession>C5T6Y7</accession>
<protein>
    <submittedName>
        <fullName evidence="3">AsmA family protein</fullName>
    </submittedName>
</protein>
<feature type="domain" description="AsmA" evidence="2">
    <location>
        <begin position="139"/>
        <end position="232"/>
    </location>
</feature>
<gene>
    <name evidence="3" type="ORF">AcdelDRAFT_2667</name>
</gene>
<dbReference type="PANTHER" id="PTHR30441">
    <property type="entry name" value="DUF748 DOMAIN-CONTAINING PROTEIN"/>
    <property type="match status" value="1"/>
</dbReference>
<reference evidence="3 4" key="1">
    <citation type="submission" date="2009-05" db="EMBL/GenBank/DDBJ databases">
        <title>The draft genome of Acidovorax delafieldii 2AN.</title>
        <authorList>
            <consortium name="US DOE Joint Genome Institute (JGI-PGF)"/>
            <person name="Lucas S."/>
            <person name="Copeland A."/>
            <person name="Lapidus A."/>
            <person name="Glavina del Rio T."/>
            <person name="Tice H."/>
            <person name="Bruce D."/>
            <person name="Goodwin L."/>
            <person name="Pitluck S."/>
            <person name="Larimer F."/>
            <person name="Land M.L."/>
            <person name="Hauser L."/>
            <person name="Shelobolina E.S."/>
            <person name="Picardal F."/>
            <person name="Roden E."/>
            <person name="Emerson D."/>
        </authorList>
    </citation>
    <scope>NUCLEOTIDE SEQUENCE [LARGE SCALE GENOMIC DNA]</scope>
    <source>
        <strain evidence="3 4">2AN</strain>
    </source>
</reference>
<organism evidence="3 4">
    <name type="scientific">Acidovorax delafieldii 2AN</name>
    <dbReference type="NCBI Taxonomy" id="573060"/>
    <lineage>
        <taxon>Bacteria</taxon>
        <taxon>Pseudomonadati</taxon>
        <taxon>Pseudomonadota</taxon>
        <taxon>Betaproteobacteria</taxon>
        <taxon>Burkholderiales</taxon>
        <taxon>Comamonadaceae</taxon>
        <taxon>Acidovorax</taxon>
    </lineage>
</organism>
<sequence length="388" mass="41737">MRLALLVGGVLVALVVMAGVALVEFDWNRAKPWISERVSESAGRSFEIAGNLNATWHWPDPLAEGWRRWIPGITLQAERITLGNPPGFGTPPAPGNEPGAAPGKTSDNVAPNAGDKGSRKNTAPPQNSPASRPPGPDSSSPPTDQTAPMATVASASATLHLLPLLSRHLAFDTVVLSAPDVALERHMDGRNNWTFTPRTPRNDGRAPWQFTVDQFAVRQGRLAYVDPLRKLQLAARIHTLPPSQADGRYGVHFEVEGRFAKARIEGSGKAGPLLSLRDRIVNYPLQFEARAGSVATSVEGTLANPRALKGMDLQVMLQASSMADLYELTGLVLPNTPPFRTRGHLRGSLEPGHAVWDYSDFAGTVGESDLRGDLRYVSGAPRPRLSGT</sequence>
<evidence type="ECO:0000259" key="2">
    <source>
        <dbReference type="Pfam" id="PF05170"/>
    </source>
</evidence>
<dbReference type="PANTHER" id="PTHR30441:SF4">
    <property type="entry name" value="PROTEIN ASMA"/>
    <property type="match status" value="1"/>
</dbReference>
<feature type="non-terminal residue" evidence="3">
    <location>
        <position position="388"/>
    </location>
</feature>
<dbReference type="AlphaFoldDB" id="C5T6Y7"/>
<comment type="caution">
    <text evidence="3">The sequence shown here is derived from an EMBL/GenBank/DDBJ whole genome shotgun (WGS) entry which is preliminary data.</text>
</comment>
<feature type="region of interest" description="Disordered" evidence="1">
    <location>
        <begin position="80"/>
        <end position="149"/>
    </location>
</feature>
<dbReference type="RefSeq" id="WP_005797440.1">
    <property type="nucleotide sequence ID" value="NZ_ACQT01000098.1"/>
</dbReference>
<dbReference type="GO" id="GO:0090313">
    <property type="term" value="P:regulation of protein targeting to membrane"/>
    <property type="evidence" value="ECO:0007669"/>
    <property type="project" value="TreeGrafter"/>
</dbReference>
<evidence type="ECO:0000313" key="3">
    <source>
        <dbReference type="EMBL" id="EER59768.1"/>
    </source>
</evidence>
<feature type="domain" description="AsmA" evidence="2">
    <location>
        <begin position="6"/>
        <end position="91"/>
    </location>
</feature>
<dbReference type="InterPro" id="IPR052894">
    <property type="entry name" value="AsmA-related"/>
</dbReference>